<accession>A0ABR1SPV8</accession>
<comment type="caution">
    <text evidence="9">The sequence shown here is derived from an EMBL/GenBank/DDBJ whole genome shotgun (WGS) entry which is preliminary data.</text>
</comment>
<comment type="similarity">
    <text evidence="5">Belongs to the SAT4 family.</text>
</comment>
<dbReference type="InterPro" id="IPR052337">
    <property type="entry name" value="SAT4-like"/>
</dbReference>
<feature type="region of interest" description="Disordered" evidence="6">
    <location>
        <begin position="314"/>
        <end position="388"/>
    </location>
</feature>
<evidence type="ECO:0000256" key="7">
    <source>
        <dbReference type="SAM" id="Phobius"/>
    </source>
</evidence>
<proteinExistence type="inferred from homology"/>
<evidence type="ECO:0000256" key="6">
    <source>
        <dbReference type="SAM" id="MobiDB-lite"/>
    </source>
</evidence>
<comment type="subcellular location">
    <subcellularLocation>
        <location evidence="1">Membrane</location>
        <topology evidence="1">Multi-pass membrane protein</topology>
    </subcellularLocation>
</comment>
<feature type="transmembrane region" description="Helical" evidence="7">
    <location>
        <begin position="251"/>
        <end position="272"/>
    </location>
</feature>
<feature type="domain" description="Rhodopsin" evidence="8">
    <location>
        <begin position="33"/>
        <end position="273"/>
    </location>
</feature>
<evidence type="ECO:0000313" key="9">
    <source>
        <dbReference type="EMBL" id="KAK8036373.1"/>
    </source>
</evidence>
<gene>
    <name evidence="9" type="ORF">PG991_001510</name>
</gene>
<evidence type="ECO:0000256" key="5">
    <source>
        <dbReference type="ARBA" id="ARBA00038359"/>
    </source>
</evidence>
<feature type="compositionally biased region" description="Basic and acidic residues" evidence="6">
    <location>
        <begin position="319"/>
        <end position="347"/>
    </location>
</feature>
<feature type="transmembrane region" description="Helical" evidence="7">
    <location>
        <begin position="131"/>
        <end position="151"/>
    </location>
</feature>
<feature type="transmembrane region" description="Helical" evidence="7">
    <location>
        <begin position="94"/>
        <end position="119"/>
    </location>
</feature>
<feature type="compositionally biased region" description="Polar residues" evidence="6">
    <location>
        <begin position="349"/>
        <end position="361"/>
    </location>
</feature>
<keyword evidence="2 7" id="KW-0812">Transmembrane</keyword>
<evidence type="ECO:0000256" key="4">
    <source>
        <dbReference type="ARBA" id="ARBA00023136"/>
    </source>
</evidence>
<keyword evidence="10" id="KW-1185">Reference proteome</keyword>
<evidence type="ECO:0000256" key="3">
    <source>
        <dbReference type="ARBA" id="ARBA00022989"/>
    </source>
</evidence>
<dbReference type="PANTHER" id="PTHR33048">
    <property type="entry name" value="PTH11-LIKE INTEGRAL MEMBRANE PROTEIN (AFU_ORTHOLOGUE AFUA_5G11245)"/>
    <property type="match status" value="1"/>
</dbReference>
<feature type="transmembrane region" description="Helical" evidence="7">
    <location>
        <begin position="15"/>
        <end position="36"/>
    </location>
</feature>
<dbReference type="Pfam" id="PF20684">
    <property type="entry name" value="Fung_rhodopsin"/>
    <property type="match status" value="1"/>
</dbReference>
<dbReference type="Proteomes" id="UP001396898">
    <property type="component" value="Unassembled WGS sequence"/>
</dbReference>
<feature type="transmembrane region" description="Helical" evidence="7">
    <location>
        <begin position="171"/>
        <end position="198"/>
    </location>
</feature>
<evidence type="ECO:0000313" key="10">
    <source>
        <dbReference type="Proteomes" id="UP001396898"/>
    </source>
</evidence>
<dbReference type="InterPro" id="IPR049326">
    <property type="entry name" value="Rhodopsin_dom_fungi"/>
</dbReference>
<protein>
    <recommendedName>
        <fullName evidence="8">Rhodopsin domain-containing protein</fullName>
    </recommendedName>
</protein>
<evidence type="ECO:0000256" key="2">
    <source>
        <dbReference type="ARBA" id="ARBA00022692"/>
    </source>
</evidence>
<organism evidence="9 10">
    <name type="scientific">Apiospora marii</name>
    <dbReference type="NCBI Taxonomy" id="335849"/>
    <lineage>
        <taxon>Eukaryota</taxon>
        <taxon>Fungi</taxon>
        <taxon>Dikarya</taxon>
        <taxon>Ascomycota</taxon>
        <taxon>Pezizomycotina</taxon>
        <taxon>Sordariomycetes</taxon>
        <taxon>Xylariomycetidae</taxon>
        <taxon>Amphisphaeriales</taxon>
        <taxon>Apiosporaceae</taxon>
        <taxon>Apiospora</taxon>
    </lineage>
</organism>
<dbReference type="PANTHER" id="PTHR33048:SF93">
    <property type="entry name" value="INTEGRAL MEMBRANE PROTEIN"/>
    <property type="match status" value="1"/>
</dbReference>
<sequence>MEVTPIGTIGGEGPWLLAISWATTGAAAFCFFLRLYTRLAVVKSYGWDDTIYNASFVLLLACTIMVHVSTLYGLGQPQAAIWDDSHDRLTKCLLYLIIAQIFGVSTMGTAKVSLGLLLLRLVTKTWHRWAIWAAISLLFVDTAVCAFAFAFQCTPPAFLWDKTIPAGKCPLPITPFAIALGAGCVAADLFFAIFPWFFVWQLNRPFQERLIIAVAMSLGIAAAACGVKRTIGLGGLQSANYTLDAVPTCAWSIAELAITLVCIAIPVCLPLLKQALLRHKHSVVVSPMTSGSSVQKQAGLGGLFAVRTFGGTSMPGFHPESRPCSDQNRDGGESERSLRRTPSEFDTKNPVQGISVTTRPQSRPERSYGAGAEDVERQTPDGFVGVDR</sequence>
<feature type="transmembrane region" description="Helical" evidence="7">
    <location>
        <begin position="56"/>
        <end position="74"/>
    </location>
</feature>
<keyword evidence="3 7" id="KW-1133">Transmembrane helix</keyword>
<feature type="transmembrane region" description="Helical" evidence="7">
    <location>
        <begin position="210"/>
        <end position="231"/>
    </location>
</feature>
<evidence type="ECO:0000256" key="1">
    <source>
        <dbReference type="ARBA" id="ARBA00004141"/>
    </source>
</evidence>
<keyword evidence="4 7" id="KW-0472">Membrane</keyword>
<dbReference type="EMBL" id="JAQQWI010000004">
    <property type="protein sequence ID" value="KAK8036373.1"/>
    <property type="molecule type" value="Genomic_DNA"/>
</dbReference>
<reference evidence="9 10" key="1">
    <citation type="submission" date="2023-01" db="EMBL/GenBank/DDBJ databases">
        <title>Analysis of 21 Apiospora genomes using comparative genomics revels a genus with tremendous synthesis potential of carbohydrate active enzymes and secondary metabolites.</title>
        <authorList>
            <person name="Sorensen T."/>
        </authorList>
    </citation>
    <scope>NUCLEOTIDE SEQUENCE [LARGE SCALE GENOMIC DNA]</scope>
    <source>
        <strain evidence="9 10">CBS 20057</strain>
    </source>
</reference>
<evidence type="ECO:0000259" key="8">
    <source>
        <dbReference type="Pfam" id="PF20684"/>
    </source>
</evidence>
<name>A0ABR1SPV8_9PEZI</name>